<evidence type="ECO:0000256" key="6">
    <source>
        <dbReference type="ARBA" id="ARBA00022989"/>
    </source>
</evidence>
<feature type="transmembrane region" description="Helical" evidence="8">
    <location>
        <begin position="360"/>
        <end position="386"/>
    </location>
</feature>
<dbReference type="InterPro" id="IPR036259">
    <property type="entry name" value="MFS_trans_sf"/>
</dbReference>
<feature type="transmembrane region" description="Helical" evidence="8">
    <location>
        <begin position="438"/>
        <end position="456"/>
    </location>
</feature>
<feature type="transmembrane region" description="Helical" evidence="8">
    <location>
        <begin position="269"/>
        <end position="291"/>
    </location>
</feature>
<feature type="transmembrane region" description="Helical" evidence="8">
    <location>
        <begin position="17"/>
        <end position="40"/>
    </location>
</feature>
<organism evidence="10 11">
    <name type="scientific">Corynebacterium amycolatum</name>
    <dbReference type="NCBI Taxonomy" id="43765"/>
    <lineage>
        <taxon>Bacteria</taxon>
        <taxon>Bacillati</taxon>
        <taxon>Actinomycetota</taxon>
        <taxon>Actinomycetes</taxon>
        <taxon>Mycobacteriales</taxon>
        <taxon>Corynebacteriaceae</taxon>
        <taxon>Corynebacterium</taxon>
    </lineage>
</organism>
<evidence type="ECO:0000256" key="8">
    <source>
        <dbReference type="SAM" id="Phobius"/>
    </source>
</evidence>
<evidence type="ECO:0000313" key="11">
    <source>
        <dbReference type="Proteomes" id="UP001223646"/>
    </source>
</evidence>
<comment type="subcellular location">
    <subcellularLocation>
        <location evidence="1">Cell membrane</location>
        <topology evidence="1">Multi-pass membrane protein</topology>
    </subcellularLocation>
</comment>
<dbReference type="InterPro" id="IPR004638">
    <property type="entry name" value="EmrB-like"/>
</dbReference>
<dbReference type="PANTHER" id="PTHR42718">
    <property type="entry name" value="MAJOR FACILITATOR SUPERFAMILY MULTIDRUG TRANSPORTER MFSC"/>
    <property type="match status" value="1"/>
</dbReference>
<feature type="transmembrane region" description="Helical" evidence="8">
    <location>
        <begin position="83"/>
        <end position="102"/>
    </location>
</feature>
<keyword evidence="7 8" id="KW-0472">Membrane</keyword>
<evidence type="ECO:0000313" key="10">
    <source>
        <dbReference type="EMBL" id="MEO3717940.1"/>
    </source>
</evidence>
<evidence type="ECO:0000256" key="4">
    <source>
        <dbReference type="ARBA" id="ARBA00022475"/>
    </source>
</evidence>
<feature type="domain" description="Major facilitator superfamily (MFS) profile" evidence="9">
    <location>
        <begin position="17"/>
        <end position="460"/>
    </location>
</feature>
<keyword evidence="4" id="KW-1003">Cell membrane</keyword>
<feature type="transmembrane region" description="Helical" evidence="8">
    <location>
        <begin position="335"/>
        <end position="354"/>
    </location>
</feature>
<dbReference type="SUPFAM" id="SSF103473">
    <property type="entry name" value="MFS general substrate transporter"/>
    <property type="match status" value="2"/>
</dbReference>
<keyword evidence="3" id="KW-0813">Transport</keyword>
<comment type="caution">
    <text evidence="10">The sequence shown here is derived from an EMBL/GenBank/DDBJ whole genome shotgun (WGS) entry which is preliminary data.</text>
</comment>
<evidence type="ECO:0000256" key="5">
    <source>
        <dbReference type="ARBA" id="ARBA00022692"/>
    </source>
</evidence>
<evidence type="ECO:0000256" key="1">
    <source>
        <dbReference type="ARBA" id="ARBA00004651"/>
    </source>
</evidence>
<dbReference type="Pfam" id="PF07690">
    <property type="entry name" value="MFS_1"/>
    <property type="match status" value="1"/>
</dbReference>
<sequence length="460" mass="48749">MATDLNTQFDPKKAWPALWTVLLGFFMILVDATIVTVGINTIQHELGGELNQVMWVTSGYLLAYAVPLLITGRLGDLWGVKHTYVAGLVIFVLASLACGLAPSLSMLIIARVVQGLGAALLTPQTMALITQMFPPAHRGAAMGLWGAAAGIASLTGPLAGGVLIELLSWRWIFLINVPIGLIGLVFAFRYLPTFETHRNKIDYLGVVLSAIGMFLLVFGIQEGESAGWSGWIWALIAAGVVVLGLFTVWEAKTTAEPLMPLSLFKDRNFTVSSLAIAVMGALVVAVGFPIILFAQNARDLSTIQASLLLVPQALISGVMAPWTGRMLDRLKFREFALIGFGSSLVGMLGFHYLIHEDLSVLWLLLPGAAFGVANAFVWGTLSTAATRNIDPTLAGAASGVYNTIRQIGSVLGSALIATVMAAALSSNRGDFTTAMSDAMWLPVALSAVGVVAALGLKNPK</sequence>
<dbReference type="FunFam" id="1.20.1720.10:FF:000021">
    <property type="entry name" value="Drug resistance transporter, EmrB/QacA subfamily"/>
    <property type="match status" value="1"/>
</dbReference>
<dbReference type="Proteomes" id="UP001223646">
    <property type="component" value="Unassembled WGS sequence"/>
</dbReference>
<evidence type="ECO:0000256" key="2">
    <source>
        <dbReference type="ARBA" id="ARBA00008537"/>
    </source>
</evidence>
<comment type="similarity">
    <text evidence="2">Belongs to the major facilitator superfamily. EmrB family.</text>
</comment>
<dbReference type="Gene3D" id="1.20.1720.10">
    <property type="entry name" value="Multidrug resistance protein D"/>
    <property type="match status" value="1"/>
</dbReference>
<feature type="transmembrane region" description="Helical" evidence="8">
    <location>
        <begin position="170"/>
        <end position="191"/>
    </location>
</feature>
<dbReference type="NCBIfam" id="TIGR00711">
    <property type="entry name" value="efflux_EmrB"/>
    <property type="match status" value="1"/>
</dbReference>
<reference evidence="10" key="2">
    <citation type="submission" date="2024-05" db="EMBL/GenBank/DDBJ databases">
        <authorList>
            <person name="Wolfe A."/>
        </authorList>
    </citation>
    <scope>NUCLEOTIDE SEQUENCE</scope>
    <source>
        <strain evidence="10">UMB1064</strain>
    </source>
</reference>
<dbReference type="EMBL" id="JASOOY020000033">
    <property type="protein sequence ID" value="MEO3717940.1"/>
    <property type="molecule type" value="Genomic_DNA"/>
</dbReference>
<dbReference type="AlphaFoldDB" id="A0AAW9SYJ7"/>
<keyword evidence="6 8" id="KW-1133">Transmembrane helix</keyword>
<feature type="transmembrane region" description="Helical" evidence="8">
    <location>
        <begin position="203"/>
        <end position="220"/>
    </location>
</feature>
<dbReference type="RefSeq" id="WP_284826825.1">
    <property type="nucleotide sequence ID" value="NZ_JASOOY020000033.1"/>
</dbReference>
<proteinExistence type="inferred from homology"/>
<dbReference type="Gene3D" id="1.20.1250.20">
    <property type="entry name" value="MFS general substrate transporter like domains"/>
    <property type="match status" value="1"/>
</dbReference>
<evidence type="ECO:0000259" key="9">
    <source>
        <dbReference type="PROSITE" id="PS50850"/>
    </source>
</evidence>
<keyword evidence="5 8" id="KW-0812">Transmembrane</keyword>
<gene>
    <name evidence="10" type="ORF">QP460_010120</name>
</gene>
<feature type="transmembrane region" description="Helical" evidence="8">
    <location>
        <begin position="52"/>
        <end position="71"/>
    </location>
</feature>
<accession>A0AAW9SYJ7</accession>
<dbReference type="PANTHER" id="PTHR42718:SF42">
    <property type="entry name" value="EXPORT PROTEIN"/>
    <property type="match status" value="1"/>
</dbReference>
<evidence type="ECO:0000256" key="3">
    <source>
        <dbReference type="ARBA" id="ARBA00022448"/>
    </source>
</evidence>
<dbReference type="PROSITE" id="PS50850">
    <property type="entry name" value="MFS"/>
    <property type="match status" value="1"/>
</dbReference>
<feature type="transmembrane region" description="Helical" evidence="8">
    <location>
        <begin position="226"/>
        <end position="249"/>
    </location>
</feature>
<name>A0AAW9SYJ7_CORAY</name>
<dbReference type="GO" id="GO:0022857">
    <property type="term" value="F:transmembrane transporter activity"/>
    <property type="evidence" value="ECO:0007669"/>
    <property type="project" value="InterPro"/>
</dbReference>
<dbReference type="InterPro" id="IPR011701">
    <property type="entry name" value="MFS"/>
</dbReference>
<dbReference type="InterPro" id="IPR020846">
    <property type="entry name" value="MFS_dom"/>
</dbReference>
<dbReference type="GO" id="GO:0005886">
    <property type="term" value="C:plasma membrane"/>
    <property type="evidence" value="ECO:0007669"/>
    <property type="project" value="UniProtKB-SubCell"/>
</dbReference>
<feature type="transmembrane region" description="Helical" evidence="8">
    <location>
        <begin position="141"/>
        <end position="164"/>
    </location>
</feature>
<feature type="transmembrane region" description="Helical" evidence="8">
    <location>
        <begin position="407"/>
        <end position="426"/>
    </location>
</feature>
<dbReference type="PRINTS" id="PR01036">
    <property type="entry name" value="TCRTETB"/>
</dbReference>
<protein>
    <submittedName>
        <fullName evidence="10">DHA2 family efflux MFS transporter permease subunit</fullName>
    </submittedName>
</protein>
<evidence type="ECO:0000256" key="7">
    <source>
        <dbReference type="ARBA" id="ARBA00023136"/>
    </source>
</evidence>
<reference evidence="10" key="1">
    <citation type="submission" date="2023-05" db="EMBL/GenBank/DDBJ databases">
        <authorList>
            <person name="Du J."/>
        </authorList>
    </citation>
    <scope>NUCLEOTIDE SEQUENCE</scope>
    <source>
        <strain evidence="10">UMB1064</strain>
    </source>
</reference>